<dbReference type="EMBL" id="JAPCWZ010000004">
    <property type="protein sequence ID" value="KAK8867506.1"/>
    <property type="molecule type" value="Genomic_DNA"/>
</dbReference>
<proteinExistence type="predicted"/>
<feature type="region of interest" description="Disordered" evidence="1">
    <location>
        <begin position="1076"/>
        <end position="1101"/>
    </location>
</feature>
<feature type="transmembrane region" description="Helical" evidence="2">
    <location>
        <begin position="489"/>
        <end position="508"/>
    </location>
</feature>
<feature type="region of interest" description="Disordered" evidence="1">
    <location>
        <begin position="192"/>
        <end position="223"/>
    </location>
</feature>
<dbReference type="PANTHER" id="PTHR37544:SF1">
    <property type="entry name" value="PHOSPHORIBOSYLAMINOIMIDAZOLE-SUCCINOCARBOXAMIDE SYNTHASE"/>
    <property type="match status" value="1"/>
</dbReference>
<feature type="transmembrane region" description="Helical" evidence="2">
    <location>
        <begin position="603"/>
        <end position="622"/>
    </location>
</feature>
<keyword evidence="4" id="KW-1185">Reference proteome</keyword>
<protein>
    <submittedName>
        <fullName evidence="3">Uncharacterized protein</fullName>
    </submittedName>
</protein>
<accession>A0ABR2IT24</accession>
<organism evidence="3 4">
    <name type="scientific">Apiospora arundinis</name>
    <dbReference type="NCBI Taxonomy" id="335852"/>
    <lineage>
        <taxon>Eukaryota</taxon>
        <taxon>Fungi</taxon>
        <taxon>Dikarya</taxon>
        <taxon>Ascomycota</taxon>
        <taxon>Pezizomycotina</taxon>
        <taxon>Sordariomycetes</taxon>
        <taxon>Xylariomycetidae</taxon>
        <taxon>Amphisphaeriales</taxon>
        <taxon>Apiosporaceae</taxon>
        <taxon>Apiospora</taxon>
    </lineage>
</organism>
<evidence type="ECO:0000313" key="3">
    <source>
        <dbReference type="EMBL" id="KAK8867506.1"/>
    </source>
</evidence>
<keyword evidence="2" id="KW-1133">Transmembrane helix</keyword>
<comment type="caution">
    <text evidence="3">The sequence shown here is derived from an EMBL/GenBank/DDBJ whole genome shotgun (WGS) entry which is preliminary data.</text>
</comment>
<name>A0ABR2IT24_9PEZI</name>
<evidence type="ECO:0000256" key="1">
    <source>
        <dbReference type="SAM" id="MobiDB-lite"/>
    </source>
</evidence>
<gene>
    <name evidence="3" type="ORF">PGQ11_006084</name>
</gene>
<dbReference type="InterPro" id="IPR021840">
    <property type="entry name" value="DUF3433"/>
</dbReference>
<feature type="transmembrane region" description="Helical" evidence="2">
    <location>
        <begin position="35"/>
        <end position="53"/>
    </location>
</feature>
<feature type="transmembrane region" description="Helical" evidence="2">
    <location>
        <begin position="642"/>
        <end position="662"/>
    </location>
</feature>
<feature type="transmembrane region" description="Helical" evidence="2">
    <location>
        <begin position="683"/>
        <end position="704"/>
    </location>
</feature>
<feature type="transmembrane region" description="Helical" evidence="2">
    <location>
        <begin position="101"/>
        <end position="120"/>
    </location>
</feature>
<evidence type="ECO:0000313" key="4">
    <source>
        <dbReference type="Proteomes" id="UP001390339"/>
    </source>
</evidence>
<feature type="transmembrane region" description="Helical" evidence="2">
    <location>
        <begin position="710"/>
        <end position="732"/>
    </location>
</feature>
<dbReference type="Pfam" id="PF11915">
    <property type="entry name" value="DUF3433"/>
    <property type="match status" value="2"/>
</dbReference>
<dbReference type="Proteomes" id="UP001390339">
    <property type="component" value="Unassembled WGS sequence"/>
</dbReference>
<dbReference type="PANTHER" id="PTHR37544">
    <property type="entry name" value="SPRAY-RELATED"/>
    <property type="match status" value="1"/>
</dbReference>
<reference evidence="3 4" key="1">
    <citation type="journal article" date="2024" name="IMA Fungus">
        <title>Apiospora arundinis, a panoply of carbohydrate-active enzymes and secondary metabolites.</title>
        <authorList>
            <person name="Sorensen T."/>
            <person name="Petersen C."/>
            <person name="Muurmann A.T."/>
            <person name="Christiansen J.V."/>
            <person name="Brundto M.L."/>
            <person name="Overgaard C.K."/>
            <person name="Boysen A.T."/>
            <person name="Wollenberg R.D."/>
            <person name="Larsen T.O."/>
            <person name="Sorensen J.L."/>
            <person name="Nielsen K.L."/>
            <person name="Sondergaard T.E."/>
        </authorList>
    </citation>
    <scope>NUCLEOTIDE SEQUENCE [LARGE SCALE GENOMIC DNA]</scope>
    <source>
        <strain evidence="3 4">AAU 773</strain>
    </source>
</reference>
<keyword evidence="2" id="KW-0472">Membrane</keyword>
<keyword evidence="2" id="KW-0812">Transmembrane</keyword>
<evidence type="ECO:0000256" key="2">
    <source>
        <dbReference type="SAM" id="Phobius"/>
    </source>
</evidence>
<feature type="compositionally biased region" description="Polar residues" evidence="1">
    <location>
        <begin position="200"/>
        <end position="223"/>
    </location>
</feature>
<sequence length="1228" mass="134448">MTLLLVASAAGTLWLYIKSNNEQGLGSVSSKWDLVNIWKYLPTVVVVILLAVWHRIDFSTRILQPWANLRKGPASAEDTVFLDLLTPMLPTLIWTVSRIKAWPSLITILTVLLMGLVRALSTGLIQVNTISFVAPDFPLQKTANFDASGWNAKTNDNVSATLYYGTWAQGLPWPEWTFGNATLEPLRPSLLSSETAGLPPSSTATLRKTMPKGNSTAKSHNATTTGNWNATSYTATTTGFFPHMECEEAQIDDRGVRTTNKNTYSANITFESSFCKVDVELPLLDPTAVSTWKTVGRNPERSFVGTFKQVACPDKSQRFLASVTLVDTNMKLVKSSSLFCRPSYSVKNVTVQVALPGNQPRADWSTFERGSGLLDNMDPMVLLSHLVNSTMYAGFPAVKQPAKTSVNNDPFLRAASVSLLRADLDTIYLEPFLDPKVMELHIRNAYSGMAAITVQKRMLHAASDTSLGEPILGTSAHDEQRLCVPWENAFLMIGLLVVCAVLSTILVFKRPNGVVPRDPRSIGGVGLILRNSSELHRRCERGLAQLQYSIRESGLSSHVYFAGGQPRFVVDIDDKARMEKQSSSSSFDEPDKMWRPFVLTIRGRLSSIIVPIVFIAILEFIQRLSDRPSGFVTISGAGWERFFISVVPALVKSLVGALFASINHNTQLLTPHHAMASGKQKSMRQGFFSHNLGRLPIWSIWVSLYDHHWAAAFSALGTMLAALLTIVVAGLYSITSVDFAMTSVPVQRTDSFGVAWNGSTAFQDGGAAQALSLITWQNLTYPQWTYDDLVFPSLTLGAGALAGGLEAAQRVTVTVPARRAVLDCDINKPEKVKVGMTSKTSHEFTIFTDIKSRCPDSTGKIVPTRISSIFSNATGFGGELGQLWETGDTIQYISPGINKPPPVNKLGCHSLMFYYGSFPSEQELKQKRAPYNLTSSESQVTTMACTQLIQEIDVSLSLQVLAGGSLTIDSSRIPVPDERTARYVNDGSPAASNVQEYQVMYPLRNYFKPVTSDPDTVQHLQALRGLDGFYQAAVVAGGLDPASLVGSKNASRLNQTTNKLYGRYMAQVMHRIMRSSEPTTTSTTNGSQAASSQQQQNTLSATVTQSQTRLLQNKNQKLILQALLGAMMLCVGASWRFMPHKKLLPHPPASIAGTAVMLARSGLWGRGGGGGGFDGEEESPLLQEGGEWLDDDDIIKPLERWMSHEVECVFGARHDGSVGVNVVHRRRR</sequence>
<feature type="transmembrane region" description="Helical" evidence="2">
    <location>
        <begin position="1118"/>
        <end position="1138"/>
    </location>
</feature>